<proteinExistence type="predicted"/>
<evidence type="ECO:0000313" key="8">
    <source>
        <dbReference type="Proteomes" id="UP000000267"/>
    </source>
</evidence>
<dbReference type="RefSeq" id="XP_001643512.1">
    <property type="nucleotide sequence ID" value="XM_001643462.1"/>
</dbReference>
<organism evidence="8">
    <name type="scientific">Vanderwaltozyma polyspora (strain ATCC 22028 / DSM 70294 / BCRC 21397 / CBS 2163 / NBRC 10782 / NRRL Y-8283 / UCD 57-17)</name>
    <name type="common">Kluyveromyces polysporus</name>
    <dbReference type="NCBI Taxonomy" id="436907"/>
    <lineage>
        <taxon>Eukaryota</taxon>
        <taxon>Fungi</taxon>
        <taxon>Dikarya</taxon>
        <taxon>Ascomycota</taxon>
        <taxon>Saccharomycotina</taxon>
        <taxon>Saccharomycetes</taxon>
        <taxon>Saccharomycetales</taxon>
        <taxon>Saccharomycetaceae</taxon>
        <taxon>Vanderwaltozyma</taxon>
    </lineage>
</organism>
<dbReference type="KEGG" id="vpo:Kpol_473p13"/>
<dbReference type="InterPro" id="IPR035896">
    <property type="entry name" value="AN1-like_Znf"/>
</dbReference>
<dbReference type="SUPFAM" id="SSF118310">
    <property type="entry name" value="AN1-like Zinc finger"/>
    <property type="match status" value="1"/>
</dbReference>
<dbReference type="GO" id="GO:0008270">
    <property type="term" value="F:zinc ion binding"/>
    <property type="evidence" value="ECO:0007669"/>
    <property type="project" value="UniProtKB-KW"/>
</dbReference>
<dbReference type="GeneID" id="5543748"/>
<dbReference type="InterPro" id="IPR000058">
    <property type="entry name" value="Znf_AN1"/>
</dbReference>
<protein>
    <recommendedName>
        <fullName evidence="6">AN1-type domain-containing protein</fullName>
    </recommendedName>
</protein>
<accession>A7TQ05</accession>
<dbReference type="eggNOG" id="ENOG502S4H4">
    <property type="taxonomic scope" value="Eukaryota"/>
</dbReference>
<evidence type="ECO:0000256" key="2">
    <source>
        <dbReference type="ARBA" id="ARBA00022771"/>
    </source>
</evidence>
<dbReference type="FunCoup" id="A7TQ05">
    <property type="interactions" value="62"/>
</dbReference>
<evidence type="ECO:0000313" key="7">
    <source>
        <dbReference type="EMBL" id="EDO15654.1"/>
    </source>
</evidence>
<evidence type="ECO:0000259" key="6">
    <source>
        <dbReference type="PROSITE" id="PS51039"/>
    </source>
</evidence>
<dbReference type="Pfam" id="PF01428">
    <property type="entry name" value="zf-AN1"/>
    <property type="match status" value="1"/>
</dbReference>
<dbReference type="STRING" id="436907.A7TQ05"/>
<dbReference type="HOGENOM" id="CLU_1652534_0_0_1"/>
<keyword evidence="8" id="KW-1185">Reference proteome</keyword>
<dbReference type="OMA" id="SCKEEMH"/>
<dbReference type="OrthoDB" id="428577at2759"/>
<dbReference type="Proteomes" id="UP000000267">
    <property type="component" value="Unassembled WGS sequence"/>
</dbReference>
<evidence type="ECO:0000256" key="1">
    <source>
        <dbReference type="ARBA" id="ARBA00022723"/>
    </source>
</evidence>
<dbReference type="SMART" id="SM00154">
    <property type="entry name" value="ZnF_AN1"/>
    <property type="match status" value="1"/>
</dbReference>
<keyword evidence="2 4" id="KW-0863">Zinc-finger</keyword>
<dbReference type="AlphaFoldDB" id="A7TQ05"/>
<gene>
    <name evidence="7" type="ORF">Kpol_473p13</name>
</gene>
<feature type="region of interest" description="Disordered" evidence="5">
    <location>
        <begin position="1"/>
        <end position="54"/>
    </location>
</feature>
<dbReference type="PROSITE" id="PS51039">
    <property type="entry name" value="ZF_AN1"/>
    <property type="match status" value="1"/>
</dbReference>
<feature type="compositionally biased region" description="Low complexity" evidence="5">
    <location>
        <begin position="22"/>
        <end position="41"/>
    </location>
</feature>
<keyword evidence="3" id="KW-0862">Zinc</keyword>
<dbReference type="EMBL" id="DS480450">
    <property type="protein sequence ID" value="EDO15654.1"/>
    <property type="molecule type" value="Genomic_DNA"/>
</dbReference>
<reference evidence="7 8" key="1">
    <citation type="journal article" date="2007" name="Proc. Natl. Acad. Sci. U.S.A.">
        <title>Independent sorting-out of thousands of duplicated gene pairs in two yeast species descended from a whole-genome duplication.</title>
        <authorList>
            <person name="Scannell D.R."/>
            <person name="Frank A.C."/>
            <person name="Conant G.C."/>
            <person name="Byrne K.P."/>
            <person name="Woolfit M."/>
            <person name="Wolfe K.H."/>
        </authorList>
    </citation>
    <scope>NUCLEOTIDE SEQUENCE [LARGE SCALE GENOMIC DNA]</scope>
    <source>
        <strain evidence="8">ATCC 22028 / DSM 70294 / BCRC 21397 / CBS 2163 / NBRC 10782 / NRRL Y-8283 / UCD 57-17</strain>
    </source>
</reference>
<dbReference type="Gene3D" id="4.10.1110.10">
    <property type="entry name" value="AN1-like Zinc finger"/>
    <property type="match status" value="1"/>
</dbReference>
<keyword evidence="1" id="KW-0479">Metal-binding</keyword>
<feature type="domain" description="AN1-type" evidence="6">
    <location>
        <begin position="97"/>
        <end position="146"/>
    </location>
</feature>
<sequence>MDAKPTPVQAGQRSLTPVAIGSSNTSPSSSSSSPNEIENPSYQRNCRKNPTIQDINNLDSSSISEIIPLSRQNSDNSTLSTKLKNKVIKTSTGGKKKKKKSQCYYGNCTSSHLKLIGFCDYCSGNYCSKHRLLENHQCKGLSTCKEQLRKRNADKLESEQTIIPKIQI</sequence>
<evidence type="ECO:0000256" key="4">
    <source>
        <dbReference type="PROSITE-ProRule" id="PRU00449"/>
    </source>
</evidence>
<evidence type="ECO:0000256" key="5">
    <source>
        <dbReference type="SAM" id="MobiDB-lite"/>
    </source>
</evidence>
<name>A7TQ05_VANPO</name>
<dbReference type="InParanoid" id="A7TQ05"/>
<evidence type="ECO:0000256" key="3">
    <source>
        <dbReference type="ARBA" id="ARBA00022833"/>
    </source>
</evidence>
<feature type="compositionally biased region" description="Polar residues" evidence="5">
    <location>
        <begin position="42"/>
        <end position="54"/>
    </location>
</feature>
<dbReference type="PhylomeDB" id="A7TQ05"/>